<keyword evidence="1" id="KW-0472">Membrane</keyword>
<accession>A0A4Y9LS10</accession>
<name>A0A4Y9LS10_9BRAD</name>
<evidence type="ECO:0000256" key="1">
    <source>
        <dbReference type="SAM" id="Phobius"/>
    </source>
</evidence>
<sequence length="90" mass="9125">MTSPVSAAAGASRDGVVAARRLARWLGLAATPTFAIMAVLTAALGGGPADMLCAAGHASLLGGMVPMYLLMSAFHASAWLKLISERRGGR</sequence>
<feature type="transmembrane region" description="Helical" evidence="1">
    <location>
        <begin position="65"/>
        <end position="83"/>
    </location>
</feature>
<gene>
    <name evidence="2" type="ORF">E4K65_21140</name>
</gene>
<dbReference type="AlphaFoldDB" id="A0A4Y9LS10"/>
<comment type="caution">
    <text evidence="2">The sequence shown here is derived from an EMBL/GenBank/DDBJ whole genome shotgun (WGS) entry which is preliminary data.</text>
</comment>
<dbReference type="OrthoDB" id="7777996at2"/>
<keyword evidence="3" id="KW-1185">Reference proteome</keyword>
<organism evidence="2 3">
    <name type="scientific">Bradyrhizobium niftali</name>
    <dbReference type="NCBI Taxonomy" id="2560055"/>
    <lineage>
        <taxon>Bacteria</taxon>
        <taxon>Pseudomonadati</taxon>
        <taxon>Pseudomonadota</taxon>
        <taxon>Alphaproteobacteria</taxon>
        <taxon>Hyphomicrobiales</taxon>
        <taxon>Nitrobacteraceae</taxon>
        <taxon>Bradyrhizobium</taxon>
    </lineage>
</organism>
<evidence type="ECO:0000313" key="3">
    <source>
        <dbReference type="Proteomes" id="UP000297966"/>
    </source>
</evidence>
<dbReference type="RefSeq" id="WP_135175818.1">
    <property type="nucleotide sequence ID" value="NZ_SPQT01000012.1"/>
</dbReference>
<keyword evidence="1" id="KW-1133">Transmembrane helix</keyword>
<dbReference type="EMBL" id="SPQT01000012">
    <property type="protein sequence ID" value="TFV46055.1"/>
    <property type="molecule type" value="Genomic_DNA"/>
</dbReference>
<evidence type="ECO:0000313" key="2">
    <source>
        <dbReference type="EMBL" id="TFV46055.1"/>
    </source>
</evidence>
<protein>
    <submittedName>
        <fullName evidence="2">Uncharacterized protein</fullName>
    </submittedName>
</protein>
<dbReference type="Proteomes" id="UP000297966">
    <property type="component" value="Unassembled WGS sequence"/>
</dbReference>
<reference evidence="2 3" key="1">
    <citation type="submission" date="2019-03" db="EMBL/GenBank/DDBJ databases">
        <title>Bradyrhizobium diversity isolated from nodules of Chamaecrista fasciculata.</title>
        <authorList>
            <person name="Klepa M.S."/>
            <person name="Urquiaga M.O."/>
            <person name="Hungria M."/>
            <person name="Delamuta J.R."/>
        </authorList>
    </citation>
    <scope>NUCLEOTIDE SEQUENCE [LARGE SCALE GENOMIC DNA]</scope>
    <source>
        <strain evidence="2 3">CNPSo 3448</strain>
    </source>
</reference>
<proteinExistence type="predicted"/>
<keyword evidence="1" id="KW-0812">Transmembrane</keyword>
<feature type="transmembrane region" description="Helical" evidence="1">
    <location>
        <begin position="22"/>
        <end position="45"/>
    </location>
</feature>